<keyword evidence="11" id="KW-0449">Lipoprotein</keyword>
<keyword evidence="6 9" id="KW-0378">Hydrolase</keyword>
<evidence type="ECO:0000256" key="10">
    <source>
        <dbReference type="RuleBase" id="RU004181"/>
    </source>
</evidence>
<dbReference type="Proteomes" id="UP000317318">
    <property type="component" value="Chromosome"/>
</dbReference>
<dbReference type="EMBL" id="CP036268">
    <property type="protein sequence ID" value="QDT39436.1"/>
    <property type="molecule type" value="Genomic_DNA"/>
</dbReference>
<keyword evidence="3 9" id="KW-0645">Protease</keyword>
<keyword evidence="4 9" id="KW-0812">Transmembrane</keyword>
<comment type="similarity">
    <text evidence="1 9 10">Belongs to the peptidase A8 family.</text>
</comment>
<feature type="transmembrane region" description="Helical" evidence="9">
    <location>
        <begin position="147"/>
        <end position="166"/>
    </location>
</feature>
<dbReference type="GO" id="GO:0006508">
    <property type="term" value="P:proteolysis"/>
    <property type="evidence" value="ECO:0007669"/>
    <property type="project" value="UniProtKB-KW"/>
</dbReference>
<dbReference type="HAMAP" id="MF_00161">
    <property type="entry name" value="LspA"/>
    <property type="match status" value="1"/>
</dbReference>
<feature type="active site" evidence="9">
    <location>
        <position position="154"/>
    </location>
</feature>
<evidence type="ECO:0000256" key="6">
    <source>
        <dbReference type="ARBA" id="ARBA00022801"/>
    </source>
</evidence>
<dbReference type="RefSeq" id="WP_145365572.1">
    <property type="nucleotide sequence ID" value="NZ_CP036268.1"/>
</dbReference>
<comment type="caution">
    <text evidence="9">Lacks conserved residue(s) required for the propagation of feature annotation.</text>
</comment>
<evidence type="ECO:0000256" key="3">
    <source>
        <dbReference type="ARBA" id="ARBA00022670"/>
    </source>
</evidence>
<dbReference type="KEGG" id="svp:Pan189_38430"/>
<keyword evidence="8 9" id="KW-0472">Membrane</keyword>
<dbReference type="InterPro" id="IPR001872">
    <property type="entry name" value="Peptidase_A8"/>
</dbReference>
<feature type="active site" evidence="9">
    <location>
        <position position="136"/>
    </location>
</feature>
<dbReference type="PROSITE" id="PS00855">
    <property type="entry name" value="SPASE_II"/>
    <property type="match status" value="1"/>
</dbReference>
<keyword evidence="7 9" id="KW-1133">Transmembrane helix</keyword>
<proteinExistence type="inferred from homology"/>
<keyword evidence="12" id="KW-1185">Reference proteome</keyword>
<dbReference type="GO" id="GO:0005886">
    <property type="term" value="C:plasma membrane"/>
    <property type="evidence" value="ECO:0007669"/>
    <property type="project" value="UniProtKB-SubCell"/>
</dbReference>
<dbReference type="GO" id="GO:0004190">
    <property type="term" value="F:aspartic-type endopeptidase activity"/>
    <property type="evidence" value="ECO:0007669"/>
    <property type="project" value="UniProtKB-UniRule"/>
</dbReference>
<accession>A0A517R6B9</accession>
<name>A0A517R6B9_9PLAN</name>
<dbReference type="EC" id="3.4.23.36" evidence="9"/>
<evidence type="ECO:0000256" key="4">
    <source>
        <dbReference type="ARBA" id="ARBA00022692"/>
    </source>
</evidence>
<evidence type="ECO:0000313" key="12">
    <source>
        <dbReference type="Proteomes" id="UP000317318"/>
    </source>
</evidence>
<evidence type="ECO:0000256" key="5">
    <source>
        <dbReference type="ARBA" id="ARBA00022750"/>
    </source>
</evidence>
<comment type="catalytic activity">
    <reaction evidence="9">
        <text>Release of signal peptides from bacterial membrane prolipoproteins. Hydrolyzes -Xaa-Yaa-Zaa-|-(S,diacylglyceryl)Cys-, in which Xaa is hydrophobic (preferably Leu), and Yaa (Ala or Ser) and Zaa (Gly or Ala) have small, neutral side chains.</text>
        <dbReference type="EC" id="3.4.23.36"/>
    </reaction>
</comment>
<dbReference type="UniPathway" id="UPA00665"/>
<dbReference type="PANTHER" id="PTHR33695">
    <property type="entry name" value="LIPOPROTEIN SIGNAL PEPTIDASE"/>
    <property type="match status" value="1"/>
</dbReference>
<evidence type="ECO:0000256" key="8">
    <source>
        <dbReference type="ARBA" id="ARBA00023136"/>
    </source>
</evidence>
<reference evidence="11 12" key="1">
    <citation type="submission" date="2019-02" db="EMBL/GenBank/DDBJ databases">
        <title>Deep-cultivation of Planctomycetes and their phenomic and genomic characterization uncovers novel biology.</title>
        <authorList>
            <person name="Wiegand S."/>
            <person name="Jogler M."/>
            <person name="Boedeker C."/>
            <person name="Pinto D."/>
            <person name="Vollmers J."/>
            <person name="Rivas-Marin E."/>
            <person name="Kohn T."/>
            <person name="Peeters S.H."/>
            <person name="Heuer A."/>
            <person name="Rast P."/>
            <person name="Oberbeckmann S."/>
            <person name="Bunk B."/>
            <person name="Jeske O."/>
            <person name="Meyerdierks A."/>
            <person name="Storesund J.E."/>
            <person name="Kallscheuer N."/>
            <person name="Luecker S."/>
            <person name="Lage O.M."/>
            <person name="Pohl T."/>
            <person name="Merkel B.J."/>
            <person name="Hornburger P."/>
            <person name="Mueller R.-W."/>
            <person name="Bruemmer F."/>
            <person name="Labrenz M."/>
            <person name="Spormann A.M."/>
            <person name="Op den Camp H."/>
            <person name="Overmann J."/>
            <person name="Amann R."/>
            <person name="Jetten M.S.M."/>
            <person name="Mascher T."/>
            <person name="Medema M.H."/>
            <person name="Devos D.P."/>
            <person name="Kaster A.-K."/>
            <person name="Ovreas L."/>
            <person name="Rohde M."/>
            <person name="Galperin M.Y."/>
            <person name="Jogler C."/>
        </authorList>
    </citation>
    <scope>NUCLEOTIDE SEQUENCE [LARGE SCALE GENOMIC DNA]</scope>
    <source>
        <strain evidence="11 12">Pan189</strain>
    </source>
</reference>
<comment type="pathway">
    <text evidence="9">Protein modification; lipoprotein biosynthesis (signal peptide cleavage).</text>
</comment>
<feature type="transmembrane region" description="Helical" evidence="9">
    <location>
        <begin position="69"/>
        <end position="89"/>
    </location>
</feature>
<gene>
    <name evidence="9 11" type="primary">lspA</name>
    <name evidence="11" type="ORF">Pan189_38430</name>
</gene>
<keyword evidence="5 9" id="KW-0064">Aspartyl protease</keyword>
<dbReference type="AlphaFoldDB" id="A0A517R6B9"/>
<evidence type="ECO:0000313" key="11">
    <source>
        <dbReference type="EMBL" id="QDT39436.1"/>
    </source>
</evidence>
<organism evidence="11 12">
    <name type="scientific">Stratiformator vulcanicus</name>
    <dbReference type="NCBI Taxonomy" id="2527980"/>
    <lineage>
        <taxon>Bacteria</taxon>
        <taxon>Pseudomonadati</taxon>
        <taxon>Planctomycetota</taxon>
        <taxon>Planctomycetia</taxon>
        <taxon>Planctomycetales</taxon>
        <taxon>Planctomycetaceae</taxon>
        <taxon>Stratiformator</taxon>
    </lineage>
</organism>
<sequence>MNSLPANRYAIFACLAIFGLAADLVSKNVVFAQLGSPAGSTGWLIDSWLKFRLFTTFNEGALWGFGQGLTSLFAVFSIAAAAGVIYWLFVAKAAKSLWLTISLALVMAGTLGNLFDRFGLHGLSGPDGEVRLAVRDFLHFRFGTFDWAVFNVADILLVVGAIMLGLQSLMPDPAQAKASSDKEPPGDVATQAA</sequence>
<dbReference type="OrthoDB" id="9810259at2"/>
<comment type="function">
    <text evidence="9">This protein specifically catalyzes the removal of signal peptides from prolipoproteins.</text>
</comment>
<evidence type="ECO:0000256" key="1">
    <source>
        <dbReference type="ARBA" id="ARBA00006139"/>
    </source>
</evidence>
<keyword evidence="2 9" id="KW-1003">Cell membrane</keyword>
<feature type="transmembrane region" description="Helical" evidence="9">
    <location>
        <begin position="96"/>
        <end position="115"/>
    </location>
</feature>
<protein>
    <recommendedName>
        <fullName evidence="9">Lipoprotein signal peptidase</fullName>
        <ecNumber evidence="9">3.4.23.36</ecNumber>
    </recommendedName>
    <alternativeName>
        <fullName evidence="9">Prolipoprotein signal peptidase</fullName>
    </alternativeName>
    <alternativeName>
        <fullName evidence="9">Signal peptidase II</fullName>
        <shortName evidence="9">SPase II</shortName>
    </alternativeName>
</protein>
<evidence type="ECO:0000256" key="2">
    <source>
        <dbReference type="ARBA" id="ARBA00022475"/>
    </source>
</evidence>
<evidence type="ECO:0000256" key="7">
    <source>
        <dbReference type="ARBA" id="ARBA00022989"/>
    </source>
</evidence>
<dbReference type="Pfam" id="PF01252">
    <property type="entry name" value="Peptidase_A8"/>
    <property type="match status" value="1"/>
</dbReference>
<dbReference type="PANTHER" id="PTHR33695:SF1">
    <property type="entry name" value="LIPOPROTEIN SIGNAL PEPTIDASE"/>
    <property type="match status" value="1"/>
</dbReference>
<comment type="subcellular location">
    <subcellularLocation>
        <location evidence="9">Cell membrane</location>
        <topology evidence="9">Multi-pass membrane protein</topology>
    </subcellularLocation>
</comment>
<evidence type="ECO:0000256" key="9">
    <source>
        <dbReference type="HAMAP-Rule" id="MF_00161"/>
    </source>
</evidence>
<dbReference type="PRINTS" id="PR00781">
    <property type="entry name" value="LIPOSIGPTASE"/>
</dbReference>